<protein>
    <submittedName>
        <fullName evidence="1">YbjN domain-containing protein</fullName>
    </submittedName>
</protein>
<dbReference type="AlphaFoldDB" id="A0A430C5B3"/>
<dbReference type="CDD" id="cd17511">
    <property type="entry name" value="YbjN_AmyR-like"/>
    <property type="match status" value="1"/>
</dbReference>
<dbReference type="Pfam" id="PF10722">
    <property type="entry name" value="YbjN"/>
    <property type="match status" value="1"/>
</dbReference>
<evidence type="ECO:0000313" key="1">
    <source>
        <dbReference type="EMBL" id="RSV00537.1"/>
    </source>
</evidence>
<name>A0A430C5B3_9SPHN</name>
<comment type="caution">
    <text evidence="1">The sequence shown here is derived from an EMBL/GenBank/DDBJ whole genome shotgun (WGS) entry which is preliminary data.</text>
</comment>
<evidence type="ECO:0000313" key="2">
    <source>
        <dbReference type="Proteomes" id="UP000286681"/>
    </source>
</evidence>
<organism evidence="1 2">
    <name type="scientific">Sphingomonas koreensis</name>
    <dbReference type="NCBI Taxonomy" id="93064"/>
    <lineage>
        <taxon>Bacteria</taxon>
        <taxon>Pseudomonadati</taxon>
        <taxon>Pseudomonadota</taxon>
        <taxon>Alphaproteobacteria</taxon>
        <taxon>Sphingomonadales</taxon>
        <taxon>Sphingomonadaceae</taxon>
        <taxon>Sphingomonas</taxon>
    </lineage>
</organism>
<sequence>MDGVCAVAMPQFKGITVRNMIWFAAALAAVTTSAQAQKAPTPVDLTDPATVAKLVQDLGYKAELKARDNGEPYINSAANGSNFSIEFYGCEKAVKCTSIQFFAWYKKEPWYNAALTDKWNAKKRFVKAAIDKDGDFSTYMDITALGGTRESFADSLDWWTVLSSDLFEFFEEEDPARAKGATPAK</sequence>
<reference evidence="1 2" key="1">
    <citation type="submission" date="2018-07" db="EMBL/GenBank/DDBJ databases">
        <title>Genomic and Epidemiologic Investigation of an Indolent Hospital Outbreak.</title>
        <authorList>
            <person name="Johnson R.C."/>
            <person name="Deming C."/>
            <person name="Conlan S."/>
            <person name="Zellmer C.J."/>
            <person name="Michelin A.V."/>
            <person name="Lee-Lin S."/>
            <person name="Thomas P.J."/>
            <person name="Park M."/>
            <person name="Weingarten R.A."/>
            <person name="Less J."/>
            <person name="Dekker J.P."/>
            <person name="Frank K.M."/>
            <person name="Musser K.A."/>
            <person name="Mcquiston J.R."/>
            <person name="Henderson D.K."/>
            <person name="Lau A.F."/>
            <person name="Palmore T.N."/>
            <person name="Segre J.A."/>
        </authorList>
    </citation>
    <scope>NUCLEOTIDE SEQUENCE [LARGE SCALE GENOMIC DNA]</scope>
    <source>
        <strain evidence="1 2">SK-NIH.Env10_0317</strain>
    </source>
</reference>
<dbReference type="Proteomes" id="UP000286681">
    <property type="component" value="Unassembled WGS sequence"/>
</dbReference>
<dbReference type="OrthoDB" id="33037at2"/>
<accession>A0A430C5B3</accession>
<dbReference type="InterPro" id="IPR019660">
    <property type="entry name" value="Put_sensory_transdc_reg_YbjN"/>
</dbReference>
<proteinExistence type="predicted"/>
<dbReference type="EMBL" id="QQWO01000016">
    <property type="protein sequence ID" value="RSV00537.1"/>
    <property type="molecule type" value="Genomic_DNA"/>
</dbReference>
<gene>
    <name evidence="1" type="ORF">CA257_17180</name>
</gene>